<reference evidence="16 19" key="3">
    <citation type="submission" date="2020-04" db="EMBL/GenBank/DDBJ databases">
        <title>Antimicrobial susceptibility and clonality of vaginal-derived multi-drug resistant Mobiluncus isolates in China.</title>
        <authorList>
            <person name="Zhang X."/>
        </authorList>
    </citation>
    <scope>NUCLEOTIDE SEQUENCE [LARGE SCALE GENOMIC DNA]</scope>
    <source>
        <strain evidence="16 19">7</strain>
    </source>
</reference>
<evidence type="ECO:0000256" key="1">
    <source>
        <dbReference type="ARBA" id="ARBA00001946"/>
    </source>
</evidence>
<dbReference type="RefSeq" id="WP_004012529.1">
    <property type="nucleotide sequence ID" value="NZ_CAMPUA010000007.1"/>
</dbReference>
<dbReference type="Pfam" id="PF03951">
    <property type="entry name" value="Gln-synt_N"/>
    <property type="match status" value="1"/>
</dbReference>
<evidence type="ECO:0000256" key="4">
    <source>
        <dbReference type="ARBA" id="ARBA00022598"/>
    </source>
</evidence>
<dbReference type="EMBL" id="VSZY01000002">
    <property type="protein sequence ID" value="MCU9968279.1"/>
    <property type="molecule type" value="Genomic_DNA"/>
</dbReference>
<dbReference type="Proteomes" id="UP000582487">
    <property type="component" value="Unassembled WGS sequence"/>
</dbReference>
<evidence type="ECO:0000259" key="13">
    <source>
        <dbReference type="PROSITE" id="PS51986"/>
    </source>
</evidence>
<comment type="caution">
    <text evidence="17">The sequence shown here is derived from an EMBL/GenBank/DDBJ whole genome shotgun (WGS) entry which is preliminary data.</text>
</comment>
<dbReference type="PROSITE" id="PS51986">
    <property type="entry name" value="GS_BETA_GRASP"/>
    <property type="match status" value="1"/>
</dbReference>
<dbReference type="InterPro" id="IPR036651">
    <property type="entry name" value="Gln_synt_N_sf"/>
</dbReference>
<gene>
    <name evidence="17" type="primary">glnA_2</name>
    <name evidence="15" type="ORF">FYZ43_02355</name>
    <name evidence="16" type="ORF">HHJ74_00085</name>
    <name evidence="17" type="ORF">NCTC11819_02139</name>
</gene>
<dbReference type="Pfam" id="PF00120">
    <property type="entry name" value="Gln-synt_C"/>
    <property type="match status" value="1"/>
</dbReference>
<keyword evidence="8" id="KW-0460">Magnesium</keyword>
<dbReference type="SUPFAM" id="SSF55931">
    <property type="entry name" value="Glutamine synthetase/guanido kinase"/>
    <property type="match status" value="1"/>
</dbReference>
<evidence type="ECO:0000256" key="8">
    <source>
        <dbReference type="ARBA" id="ARBA00022842"/>
    </source>
</evidence>
<dbReference type="GeneID" id="61167812"/>
<organism evidence="17 18">
    <name type="scientific">Mobiluncus mulieris</name>
    <dbReference type="NCBI Taxonomy" id="2052"/>
    <lineage>
        <taxon>Bacteria</taxon>
        <taxon>Bacillati</taxon>
        <taxon>Actinomycetota</taxon>
        <taxon>Actinomycetes</taxon>
        <taxon>Actinomycetales</taxon>
        <taxon>Actinomycetaceae</taxon>
        <taxon>Mobiluncus</taxon>
    </lineage>
</organism>
<dbReference type="InterPro" id="IPR027302">
    <property type="entry name" value="Gln_synth_N_conserv_site"/>
</dbReference>
<dbReference type="InterPro" id="IPR008147">
    <property type="entry name" value="Gln_synt_N"/>
</dbReference>
<dbReference type="PANTHER" id="PTHR43785">
    <property type="entry name" value="GAMMA-GLUTAMYLPUTRESCINE SYNTHETASE"/>
    <property type="match status" value="1"/>
</dbReference>
<feature type="domain" description="GS catalytic" evidence="14">
    <location>
        <begin position="109"/>
        <end position="447"/>
    </location>
</feature>
<evidence type="ECO:0000256" key="10">
    <source>
        <dbReference type="PROSITE-ProRule" id="PRU01330"/>
    </source>
</evidence>
<dbReference type="Proteomes" id="UP001209486">
    <property type="component" value="Unassembled WGS sequence"/>
</dbReference>
<evidence type="ECO:0000256" key="12">
    <source>
        <dbReference type="RuleBase" id="RU004356"/>
    </source>
</evidence>
<comment type="cofactor">
    <cofactor evidence="1">
        <name>Mg(2+)</name>
        <dbReference type="ChEBI" id="CHEBI:18420"/>
    </cofactor>
</comment>
<dbReference type="Gene3D" id="3.30.590.10">
    <property type="entry name" value="Glutamine synthetase/guanido kinase, catalytic domain"/>
    <property type="match status" value="1"/>
</dbReference>
<evidence type="ECO:0000256" key="5">
    <source>
        <dbReference type="ARBA" id="ARBA00022723"/>
    </source>
</evidence>
<evidence type="ECO:0000313" key="16">
    <source>
        <dbReference type="EMBL" id="NMW92123.1"/>
    </source>
</evidence>
<dbReference type="EMBL" id="UGGQ01000006">
    <property type="protein sequence ID" value="STO17545.1"/>
    <property type="molecule type" value="Genomic_DNA"/>
</dbReference>
<sequence>MDSQQEHVIRQVAQRDVRHVRLVFVDILGIQKSVTITPGELERAFTEGVAFDGSSVEGFTRISESDMLLFPDANTFQVVPPIGENSADFVGRMFCDVFNPDGTQSHADPRYILERTMERAERLGFVPYIHPEIEFYLFRPPASVEEELIPIDDGSYFDHVSGSVGNEFRRRAVQVLEELGISVEFTHHEIGPGQYEIDLRSVDALSCADNFVTLRAIVEEMALAEGLLATFMPKPVIEYPGNGLHLHFSLHEGNRNAFYDPAADYHLSIVGRQFTAGLLHYAKEISAVVNQHVNSYKRLWGGSEAPAFICWGHHNRGALIRVADHKPGIHTSTRVEYRAPDPSLNPYLAFALIIEAGLRGIEQRLELPEEAEDNVWQMSDAERRAAGIPVLPRSLADALDYLVESELVPMVLGEEAFDFVLRARHAEWEDYRHQVTLQERRQLLHLQ</sequence>
<dbReference type="EMBL" id="JABCUV010000001">
    <property type="protein sequence ID" value="NMW92123.1"/>
    <property type="molecule type" value="Genomic_DNA"/>
</dbReference>
<evidence type="ECO:0000256" key="11">
    <source>
        <dbReference type="RuleBase" id="RU000384"/>
    </source>
</evidence>
<dbReference type="OrthoDB" id="9807095at2"/>
<dbReference type="GO" id="GO:0006542">
    <property type="term" value="P:glutamine biosynthetic process"/>
    <property type="evidence" value="ECO:0007669"/>
    <property type="project" value="InterPro"/>
</dbReference>
<dbReference type="SUPFAM" id="SSF54368">
    <property type="entry name" value="Glutamine synthetase, N-terminal domain"/>
    <property type="match status" value="1"/>
</dbReference>
<evidence type="ECO:0000313" key="20">
    <source>
        <dbReference type="Proteomes" id="UP001209486"/>
    </source>
</evidence>
<dbReference type="Gene3D" id="3.10.20.70">
    <property type="entry name" value="Glutamine synthetase, N-terminal domain"/>
    <property type="match status" value="1"/>
</dbReference>
<evidence type="ECO:0000256" key="6">
    <source>
        <dbReference type="ARBA" id="ARBA00022741"/>
    </source>
</evidence>
<feature type="domain" description="GS beta-grasp" evidence="13">
    <location>
        <begin position="15"/>
        <end position="102"/>
    </location>
</feature>
<dbReference type="EC" id="6.3.1.2" evidence="12"/>
<dbReference type="AlphaFoldDB" id="A0A2J9KQU7"/>
<comment type="similarity">
    <text evidence="2 10 11">Belongs to the glutamine synthetase family.</text>
</comment>
<keyword evidence="6 12" id="KW-0547">Nucleotide-binding</keyword>
<dbReference type="GO" id="GO:0004356">
    <property type="term" value="F:glutamine synthetase activity"/>
    <property type="evidence" value="ECO:0007669"/>
    <property type="project" value="UniProtKB-EC"/>
</dbReference>
<evidence type="ECO:0000313" key="17">
    <source>
        <dbReference type="EMBL" id="STO17545.1"/>
    </source>
</evidence>
<evidence type="ECO:0000256" key="3">
    <source>
        <dbReference type="ARBA" id="ARBA00021364"/>
    </source>
</evidence>
<dbReference type="PANTHER" id="PTHR43785:SF11">
    <property type="entry name" value="GAMMA-GLUTAMYLPOLYAMINE SYNTHETASE GLNA2"/>
    <property type="match status" value="1"/>
</dbReference>
<dbReference type="InterPro" id="IPR027303">
    <property type="entry name" value="Gln_synth_gly_rich_site"/>
</dbReference>
<name>A0A2J9KQU7_9ACTO</name>
<dbReference type="SMART" id="SM01230">
    <property type="entry name" value="Gln-synt_C"/>
    <property type="match status" value="1"/>
</dbReference>
<proteinExistence type="inferred from homology"/>
<evidence type="ECO:0000256" key="7">
    <source>
        <dbReference type="ARBA" id="ARBA00022840"/>
    </source>
</evidence>
<evidence type="ECO:0000313" key="15">
    <source>
        <dbReference type="EMBL" id="MCU9968279.1"/>
    </source>
</evidence>
<accession>A0A2J9KQU7</accession>
<dbReference type="InterPro" id="IPR008146">
    <property type="entry name" value="Gln_synth_cat_dom"/>
</dbReference>
<dbReference type="InterPro" id="IPR014746">
    <property type="entry name" value="Gln_synth/guanido_kin_cat_dom"/>
</dbReference>
<evidence type="ECO:0000259" key="14">
    <source>
        <dbReference type="PROSITE" id="PS51987"/>
    </source>
</evidence>
<keyword evidence="4 12" id="KW-0436">Ligase</keyword>
<comment type="catalytic activity">
    <reaction evidence="9 12">
        <text>L-glutamate + NH4(+) + ATP = L-glutamine + ADP + phosphate + H(+)</text>
        <dbReference type="Rhea" id="RHEA:16169"/>
        <dbReference type="ChEBI" id="CHEBI:15378"/>
        <dbReference type="ChEBI" id="CHEBI:28938"/>
        <dbReference type="ChEBI" id="CHEBI:29985"/>
        <dbReference type="ChEBI" id="CHEBI:30616"/>
        <dbReference type="ChEBI" id="CHEBI:43474"/>
        <dbReference type="ChEBI" id="CHEBI:58359"/>
        <dbReference type="ChEBI" id="CHEBI:456216"/>
        <dbReference type="EC" id="6.3.1.2"/>
    </reaction>
</comment>
<reference evidence="17 18" key="1">
    <citation type="submission" date="2018-06" db="EMBL/GenBank/DDBJ databases">
        <authorList>
            <consortium name="Pathogen Informatics"/>
            <person name="Doyle S."/>
        </authorList>
    </citation>
    <scope>NUCLEOTIDE SEQUENCE [LARGE SCALE GENOMIC DNA]</scope>
    <source>
        <strain evidence="17 18">NCTC11819</strain>
    </source>
</reference>
<dbReference type="Proteomes" id="UP000255284">
    <property type="component" value="Unassembled WGS sequence"/>
</dbReference>
<dbReference type="PROSITE" id="PS51987">
    <property type="entry name" value="GS_CATALYTIC"/>
    <property type="match status" value="1"/>
</dbReference>
<reference evidence="15 20" key="2">
    <citation type="submission" date="2019-08" db="EMBL/GenBank/DDBJ databases">
        <title>Comparison of rpoB and gyrB Sequences from Mobiluncus Species and Development of a Multiplex PCR Method for Clinical Detection of Mobiluncus curtisii and Mobiluncus mulieris.</title>
        <authorList>
            <person name="Yang L."/>
            <person name="Shen Y."/>
            <person name="Xu G."/>
            <person name="Shu L.-B."/>
            <person name="Hu J."/>
            <person name="Zhang R."/>
            <person name="Wang Y."/>
            <person name="Zhou H.-W."/>
            <person name="Zhang X."/>
        </authorList>
    </citation>
    <scope>NUCLEOTIDE SEQUENCE [LARGE SCALE GENOMIC DNA]</scope>
    <source>
        <strain evidence="15 20">M26</strain>
    </source>
</reference>
<dbReference type="GO" id="GO:0005524">
    <property type="term" value="F:ATP binding"/>
    <property type="evidence" value="ECO:0007669"/>
    <property type="project" value="UniProtKB-KW"/>
</dbReference>
<keyword evidence="7 12" id="KW-0067">ATP-binding</keyword>
<evidence type="ECO:0000256" key="9">
    <source>
        <dbReference type="ARBA" id="ARBA00049436"/>
    </source>
</evidence>
<dbReference type="GO" id="GO:0046872">
    <property type="term" value="F:metal ion binding"/>
    <property type="evidence" value="ECO:0007669"/>
    <property type="project" value="UniProtKB-KW"/>
</dbReference>
<keyword evidence="5" id="KW-0479">Metal-binding</keyword>
<protein>
    <recommendedName>
        <fullName evidence="3 12">Glutamine synthetase</fullName>
        <ecNumber evidence="12">6.3.1.2</ecNumber>
    </recommendedName>
</protein>
<dbReference type="PROSITE" id="PS00181">
    <property type="entry name" value="GLNA_ATP"/>
    <property type="match status" value="1"/>
</dbReference>
<evidence type="ECO:0000313" key="18">
    <source>
        <dbReference type="Proteomes" id="UP000255284"/>
    </source>
</evidence>
<evidence type="ECO:0000313" key="19">
    <source>
        <dbReference type="Proteomes" id="UP000582487"/>
    </source>
</evidence>
<dbReference type="PROSITE" id="PS00180">
    <property type="entry name" value="GLNA_1"/>
    <property type="match status" value="1"/>
</dbReference>
<evidence type="ECO:0000256" key="2">
    <source>
        <dbReference type="ARBA" id="ARBA00009897"/>
    </source>
</evidence>